<name>A0A6G0N087_9STRA</name>
<feature type="region of interest" description="Disordered" evidence="1">
    <location>
        <begin position="56"/>
        <end position="79"/>
    </location>
</feature>
<organism evidence="3 4">
    <name type="scientific">Phytophthora fragariae</name>
    <dbReference type="NCBI Taxonomy" id="53985"/>
    <lineage>
        <taxon>Eukaryota</taxon>
        <taxon>Sar</taxon>
        <taxon>Stramenopiles</taxon>
        <taxon>Oomycota</taxon>
        <taxon>Peronosporomycetes</taxon>
        <taxon>Peronosporales</taxon>
        <taxon>Peronosporaceae</taxon>
        <taxon>Phytophthora</taxon>
    </lineage>
</organism>
<evidence type="ECO:0000313" key="3">
    <source>
        <dbReference type="EMBL" id="KAE9188599.1"/>
    </source>
</evidence>
<evidence type="ECO:0000313" key="4">
    <source>
        <dbReference type="Proteomes" id="UP000476176"/>
    </source>
</evidence>
<evidence type="ECO:0000313" key="5">
    <source>
        <dbReference type="Proteomes" id="UP000488956"/>
    </source>
</evidence>
<sequence>MLRQVGSRVRLLRAPQAPPRLAAPLFITADALSAHTPLKIPAFVRFLHTEKVDAELPEPQSTVPPASATASPQTPGTEVNIEPKHMLFKRIMDPDTSYHTALQAFNDLRARGLKLKEEKYLSLLYKASREGRYERVWDGYNEFVEDEKRGEVLLAPRAATTWLKLTQARMQMHRFVLWAMLDTHRRKEMGSFYQSEVVGKDNSLGIHEADALNFMLRMECTAKATHEQEQGLRQRVETLLIFLNRRGLRTSYSSTHSLFRLIFHRPENFLESNIERQGVSECDVDTSKDSGYTAEAMGKLIVEYMERFPNALGMDPKKLSIGVSAAAAAGQHNAGKLLLEHAAKHHVPIDAGSFAHAVESGADVASRVKVADLYMHAKENELVYTTQDTESSITNYLLLHAVWDGNYKHMMELLHEMQLNNNKMSNRVVHELFKSISQYRAEIRRPAPESDPHDSGDRGANYTNKKLAECPTIMELLDRFPDVIPRTVHSFSQGILQSLYAGDLGVALDLMRAALWAKDVKLRPEIYSQLLYPLLAGGQRGGDKSSDASVFDRLEVERCFDKQHPSQRTYLNSLIVNICQTNDDLSTMLVCLDRWQGQGHPPMSRRVTKRVFEVIAKQIQQLRQQSDEVTPGTAFIVDGMQLSYLAFMLRYREIMTWDAWIIERAIVRARTSGLQADVVALLAEADSRNLVLNSAAYVVSLCVLDEVGDPSAVVACAERMKANGVWEKSVSKDPEVQEVLNRASAKLQEDALATDRDQ</sequence>
<proteinExistence type="predicted"/>
<feature type="compositionally biased region" description="Low complexity" evidence="1">
    <location>
        <begin position="59"/>
        <end position="75"/>
    </location>
</feature>
<dbReference type="AlphaFoldDB" id="A0A6G0N087"/>
<reference evidence="4 5" key="1">
    <citation type="submission" date="2018-09" db="EMBL/GenBank/DDBJ databases">
        <title>Genomic investigation of the strawberry pathogen Phytophthora fragariae indicates pathogenicity is determined by transcriptional variation in three key races.</title>
        <authorList>
            <person name="Adams T.M."/>
            <person name="Armitage A.D."/>
            <person name="Sobczyk M.K."/>
            <person name="Bates H.J."/>
            <person name="Dunwell J.M."/>
            <person name="Nellist C.F."/>
            <person name="Harrison R.J."/>
        </authorList>
    </citation>
    <scope>NUCLEOTIDE SEQUENCE [LARGE SCALE GENOMIC DNA]</scope>
    <source>
        <strain evidence="3 4">BC-23</strain>
        <strain evidence="2 5">ONT-3</strain>
    </source>
</reference>
<dbReference type="Proteomes" id="UP000476176">
    <property type="component" value="Unassembled WGS sequence"/>
</dbReference>
<accession>A0A6G0N087</accession>
<dbReference type="EMBL" id="QXFX01002245">
    <property type="protein sequence ID" value="KAE9079069.1"/>
    <property type="molecule type" value="Genomic_DNA"/>
</dbReference>
<dbReference type="EMBL" id="QXGC01002253">
    <property type="protein sequence ID" value="KAE9188599.1"/>
    <property type="molecule type" value="Genomic_DNA"/>
</dbReference>
<evidence type="ECO:0000256" key="1">
    <source>
        <dbReference type="SAM" id="MobiDB-lite"/>
    </source>
</evidence>
<gene>
    <name evidence="3" type="ORF">PF004_g22456</name>
    <name evidence="2" type="ORF">PF010_g22893</name>
</gene>
<protein>
    <submittedName>
        <fullName evidence="3">Uncharacterized protein</fullName>
    </submittedName>
</protein>
<dbReference type="Proteomes" id="UP000488956">
    <property type="component" value="Unassembled WGS sequence"/>
</dbReference>
<evidence type="ECO:0000313" key="2">
    <source>
        <dbReference type="EMBL" id="KAE9079069.1"/>
    </source>
</evidence>
<comment type="caution">
    <text evidence="3">The sequence shown here is derived from an EMBL/GenBank/DDBJ whole genome shotgun (WGS) entry which is preliminary data.</text>
</comment>